<dbReference type="InterPro" id="IPR037176">
    <property type="entry name" value="Osmotin/thaumatin-like_sf"/>
</dbReference>
<dbReference type="SUPFAM" id="SSF49870">
    <property type="entry name" value="Osmotin, thaumatin-like protein"/>
    <property type="match status" value="1"/>
</dbReference>
<keyword evidence="1" id="KW-1015">Disulfide bond</keyword>
<feature type="disulfide bond" evidence="1">
    <location>
        <begin position="150"/>
        <end position="210"/>
    </location>
</feature>
<dbReference type="PIRSF" id="PIRSF002703">
    <property type="entry name" value="Thaumatin"/>
    <property type="match status" value="1"/>
</dbReference>
<name>A0AAV6JQA8_9ERIC</name>
<proteinExistence type="predicted"/>
<dbReference type="Proteomes" id="UP000823749">
    <property type="component" value="Chromosome 7"/>
</dbReference>
<keyword evidence="4" id="KW-1185">Reference proteome</keyword>
<evidence type="ECO:0000256" key="2">
    <source>
        <dbReference type="SAM" id="SignalP"/>
    </source>
</evidence>
<protein>
    <recommendedName>
        <fullName evidence="5">Thaumatin-like protein</fullName>
    </recommendedName>
</protein>
<evidence type="ECO:0008006" key="5">
    <source>
        <dbReference type="Google" id="ProtNLM"/>
    </source>
</evidence>
<accession>A0AAV6JQA8</accession>
<dbReference type="SMART" id="SM00205">
    <property type="entry name" value="THN"/>
    <property type="match status" value="1"/>
</dbReference>
<dbReference type="PANTHER" id="PTHR31048">
    <property type="entry name" value="OS03G0233200 PROTEIN"/>
    <property type="match status" value="1"/>
</dbReference>
<gene>
    <name evidence="3" type="ORF">RHGRI_021950</name>
</gene>
<dbReference type="AlphaFoldDB" id="A0AAV6JQA8"/>
<feature type="disulfide bond" evidence="1">
    <location>
        <begin position="177"/>
        <end position="186"/>
    </location>
</feature>
<feature type="signal peptide" evidence="2">
    <location>
        <begin position="1"/>
        <end position="25"/>
    </location>
</feature>
<evidence type="ECO:0000313" key="4">
    <source>
        <dbReference type="Proteomes" id="UP000823749"/>
    </source>
</evidence>
<feature type="disulfide bond" evidence="1">
    <location>
        <begin position="104"/>
        <end position="110"/>
    </location>
</feature>
<feature type="disulfide bond" evidence="1">
    <location>
        <begin position="187"/>
        <end position="197"/>
    </location>
</feature>
<evidence type="ECO:0000256" key="1">
    <source>
        <dbReference type="PIRSR" id="PIRSR002703-1"/>
    </source>
</evidence>
<reference evidence="3" key="1">
    <citation type="submission" date="2020-08" db="EMBL/GenBank/DDBJ databases">
        <title>Plant Genome Project.</title>
        <authorList>
            <person name="Zhang R.-G."/>
        </authorList>
    </citation>
    <scope>NUCLEOTIDE SEQUENCE</scope>
    <source>
        <strain evidence="3">WSP0</strain>
        <tissue evidence="3">Leaf</tissue>
    </source>
</reference>
<organism evidence="3 4">
    <name type="scientific">Rhododendron griersonianum</name>
    <dbReference type="NCBI Taxonomy" id="479676"/>
    <lineage>
        <taxon>Eukaryota</taxon>
        <taxon>Viridiplantae</taxon>
        <taxon>Streptophyta</taxon>
        <taxon>Embryophyta</taxon>
        <taxon>Tracheophyta</taxon>
        <taxon>Spermatophyta</taxon>
        <taxon>Magnoliopsida</taxon>
        <taxon>eudicotyledons</taxon>
        <taxon>Gunneridae</taxon>
        <taxon>Pentapetalae</taxon>
        <taxon>asterids</taxon>
        <taxon>Ericales</taxon>
        <taxon>Ericaceae</taxon>
        <taxon>Ericoideae</taxon>
        <taxon>Rhodoreae</taxon>
        <taxon>Rhododendron</taxon>
    </lineage>
</organism>
<dbReference type="Gene3D" id="2.60.110.10">
    <property type="entry name" value="Thaumatin"/>
    <property type="match status" value="1"/>
</dbReference>
<feature type="disulfide bond" evidence="1">
    <location>
        <begin position="145"/>
        <end position="227"/>
    </location>
</feature>
<evidence type="ECO:0000313" key="3">
    <source>
        <dbReference type="EMBL" id="KAG5542253.1"/>
    </source>
</evidence>
<feature type="disulfide bond" evidence="1">
    <location>
        <begin position="36"/>
        <end position="237"/>
    </location>
</feature>
<dbReference type="EMBL" id="JACTNZ010000007">
    <property type="protein sequence ID" value="KAG5542253.1"/>
    <property type="molecule type" value="Genomic_DNA"/>
</dbReference>
<dbReference type="PROSITE" id="PS51367">
    <property type="entry name" value="THAUMATIN_2"/>
    <property type="match status" value="1"/>
</dbReference>
<dbReference type="Pfam" id="PF00314">
    <property type="entry name" value="Thaumatin"/>
    <property type="match status" value="1"/>
</dbReference>
<dbReference type="FunFam" id="2.60.110.10:FF:000013">
    <property type="entry name" value="Pathogenesis-related thaumatin superfamily protein"/>
    <property type="match status" value="1"/>
</dbReference>
<dbReference type="InterPro" id="IPR001938">
    <property type="entry name" value="Thaumatin"/>
</dbReference>
<sequence length="241" mass="25313">MAIKHRVTLLLVSLAIFFQGSRVSARDTVFTLKNLCSYTIWPGTLAGNNGAVLGGGGFSLPPVHQTNSQPHPVGRAGFGLEQVAASTHRAMENALLVTAVTSSCALEAACHLSRWRNSPSVAVLRISMTYNVGIGIQPSGGTGDCKYAGCVADLNASCPPELQVTSAGSTVACKSACAAFNKPEYCCTGDYSTPETCPPTDYSKVFKQACPDAYSYAYDDETSTFTCSGADYLITFCPSGM</sequence>
<feature type="chain" id="PRO_5043596634" description="Thaumatin-like protein" evidence="2">
    <location>
        <begin position="26"/>
        <end position="241"/>
    </location>
</feature>
<comment type="caution">
    <text evidence="3">The sequence shown here is derived from an EMBL/GenBank/DDBJ whole genome shotgun (WGS) entry which is preliminary data.</text>
</comment>
<keyword evidence="2" id="KW-0732">Signal</keyword>
<feature type="disulfide bond" evidence="1">
    <location>
        <begin position="158"/>
        <end position="173"/>
    </location>
</feature>